<evidence type="ECO:0000313" key="6">
    <source>
        <dbReference type="Proteomes" id="UP001528673"/>
    </source>
</evidence>
<name>A0ABT5MXH5_9BURK</name>
<protein>
    <submittedName>
        <fullName evidence="5">Glycine zipper 2TM domain-containing protein</fullName>
    </submittedName>
</protein>
<reference evidence="5 6" key="1">
    <citation type="submission" date="2023-02" db="EMBL/GenBank/DDBJ databases">
        <title>Bacterial whole genomic sequence of Curvibacter sp. HBC61.</title>
        <authorList>
            <person name="Le V."/>
            <person name="Ko S.-R."/>
            <person name="Ahn C.-Y."/>
            <person name="Oh H.-M."/>
        </authorList>
    </citation>
    <scope>NUCLEOTIDE SEQUENCE [LARGE SCALE GENOMIC DNA]</scope>
    <source>
        <strain evidence="5 6">HBC61</strain>
    </source>
</reference>
<feature type="chain" id="PRO_5046862479" evidence="3">
    <location>
        <begin position="26"/>
        <end position="191"/>
    </location>
</feature>
<dbReference type="RefSeq" id="WP_273948614.1">
    <property type="nucleotide sequence ID" value="NZ_JAQSIP010000001.1"/>
</dbReference>
<organism evidence="5 6">
    <name type="scientific">Curvibacter cyanobacteriorum</name>
    <dbReference type="NCBI Taxonomy" id="3026422"/>
    <lineage>
        <taxon>Bacteria</taxon>
        <taxon>Pseudomonadati</taxon>
        <taxon>Pseudomonadota</taxon>
        <taxon>Betaproteobacteria</taxon>
        <taxon>Burkholderiales</taxon>
        <taxon>Comamonadaceae</taxon>
        <taxon>Curvibacter</taxon>
    </lineage>
</organism>
<accession>A0ABT5MXH5</accession>
<dbReference type="InterPro" id="IPR051407">
    <property type="entry name" value="Bact_OM_lipoprot/Surf_antigen"/>
</dbReference>
<dbReference type="PANTHER" id="PTHR35603:SF2">
    <property type="entry name" value="OUTER MEMBRANE LIPOPROTEIN"/>
    <property type="match status" value="1"/>
</dbReference>
<evidence type="ECO:0000256" key="3">
    <source>
        <dbReference type="SAM" id="SignalP"/>
    </source>
</evidence>
<dbReference type="InterPro" id="IPR008816">
    <property type="entry name" value="Gly_zipper_2TM_dom"/>
</dbReference>
<feature type="signal peptide" evidence="3">
    <location>
        <begin position="1"/>
        <end position="25"/>
    </location>
</feature>
<sequence length="191" mass="19861">MRHTPSVLHCALLFAALAAPLGAQAQSAQARYRQDLQICDQESTPESRMQCNRDATATYDRARGLPAAAPLPPPAPRAQTLCEGCGTVAAVNEEEREGHAGALGTIAGGVIGAAIGHQIGGGFGKQLATVAGAAGGVYGGRALEERAGRHVVWVVTVEYPGGMTQNYDFPANPNFRVGQMVRRSGESVTLP</sequence>
<evidence type="ECO:0000256" key="1">
    <source>
        <dbReference type="ARBA" id="ARBA00004370"/>
    </source>
</evidence>
<evidence type="ECO:0000256" key="2">
    <source>
        <dbReference type="ARBA" id="ARBA00023136"/>
    </source>
</evidence>
<keyword evidence="2" id="KW-0472">Membrane</keyword>
<comment type="caution">
    <text evidence="5">The sequence shown here is derived from an EMBL/GenBank/DDBJ whole genome shotgun (WGS) entry which is preliminary data.</text>
</comment>
<comment type="subcellular location">
    <subcellularLocation>
        <location evidence="1">Membrane</location>
    </subcellularLocation>
</comment>
<gene>
    <name evidence="5" type="ORF">PSQ40_02850</name>
</gene>
<keyword evidence="6" id="KW-1185">Reference proteome</keyword>
<dbReference type="PANTHER" id="PTHR35603">
    <property type="match status" value="1"/>
</dbReference>
<evidence type="ECO:0000259" key="4">
    <source>
        <dbReference type="Pfam" id="PF05433"/>
    </source>
</evidence>
<keyword evidence="3" id="KW-0732">Signal</keyword>
<feature type="domain" description="Glycine zipper 2TM" evidence="4">
    <location>
        <begin position="103"/>
        <end position="143"/>
    </location>
</feature>
<dbReference type="Proteomes" id="UP001528673">
    <property type="component" value="Unassembled WGS sequence"/>
</dbReference>
<dbReference type="EMBL" id="JAQSIP010000001">
    <property type="protein sequence ID" value="MDD0837502.1"/>
    <property type="molecule type" value="Genomic_DNA"/>
</dbReference>
<proteinExistence type="predicted"/>
<dbReference type="Pfam" id="PF05433">
    <property type="entry name" value="Rick_17kDa_Anti"/>
    <property type="match status" value="1"/>
</dbReference>
<evidence type="ECO:0000313" key="5">
    <source>
        <dbReference type="EMBL" id="MDD0837502.1"/>
    </source>
</evidence>